<keyword evidence="9" id="KW-0472">Membrane</keyword>
<dbReference type="Pfam" id="PF02518">
    <property type="entry name" value="HATPase_c"/>
    <property type="match status" value="1"/>
</dbReference>
<keyword evidence="6 11" id="KW-0418">Kinase</keyword>
<dbReference type="SUPFAM" id="SSF55874">
    <property type="entry name" value="ATPase domain of HSP90 chaperone/DNA topoisomerase II/histidine kinase"/>
    <property type="match status" value="1"/>
</dbReference>
<dbReference type="GO" id="GO:0000155">
    <property type="term" value="F:phosphorelay sensor kinase activity"/>
    <property type="evidence" value="ECO:0007669"/>
    <property type="project" value="InterPro"/>
</dbReference>
<keyword evidence="9" id="KW-1133">Transmembrane helix</keyword>
<keyword evidence="9" id="KW-0812">Transmembrane</keyword>
<dbReference type="EMBL" id="CP014224">
    <property type="protein sequence ID" value="ANW97315.1"/>
    <property type="molecule type" value="Genomic_DNA"/>
</dbReference>
<gene>
    <name evidence="11" type="ORF">AXE80_13880</name>
</gene>
<sequence>MNTILRIIKAKKILLLLALGIVGIILWNTYQFFKEFQRQEIVKMEILADAYFQFNKAKPDDDISLLVKIIENNVSIPMIVTDDKDNILLDQNISYETEEKTQVLSKKLKEMKALHPPIEINISETKNQYIYYSYSEILNKLRFYPLALILIFIVFLAIIYTVFNASAVSEKNKLWSGMAKETAHQIGTPLSSLLGWVEILRAENINPSYVNEIEKDVEHLNIIANRFSKIGSKPTLELHNPSDIIEDTIAYFKIRTSKNIVFNYNKPLEEVKIMLNKDLFGWVLENIIKNAIDAMQGKGNIDIQLIDSNSGIKILITDTGKGIPKNLHKKIFEPGFTTKTRGWGLGLSLTKRIINKYHNGKVFVKQSQQHTGSTFQINIPK</sequence>
<dbReference type="Gene3D" id="1.10.287.130">
    <property type="match status" value="1"/>
</dbReference>
<evidence type="ECO:0000313" key="12">
    <source>
        <dbReference type="Proteomes" id="UP000092967"/>
    </source>
</evidence>
<evidence type="ECO:0000256" key="2">
    <source>
        <dbReference type="ARBA" id="ARBA00012438"/>
    </source>
</evidence>
<proteinExistence type="predicted"/>
<name>A0A1B1Y978_9FLAO</name>
<dbReference type="InterPro" id="IPR036097">
    <property type="entry name" value="HisK_dim/P_sf"/>
</dbReference>
<evidence type="ECO:0000256" key="1">
    <source>
        <dbReference type="ARBA" id="ARBA00000085"/>
    </source>
</evidence>
<accession>A0A1B1Y978</accession>
<dbReference type="GO" id="GO:0005524">
    <property type="term" value="F:ATP binding"/>
    <property type="evidence" value="ECO:0007669"/>
    <property type="project" value="UniProtKB-KW"/>
</dbReference>
<dbReference type="PANTHER" id="PTHR43065:SF46">
    <property type="entry name" value="C4-DICARBOXYLATE TRANSPORT SENSOR PROTEIN DCTB"/>
    <property type="match status" value="1"/>
</dbReference>
<evidence type="ECO:0000256" key="9">
    <source>
        <dbReference type="SAM" id="Phobius"/>
    </source>
</evidence>
<dbReference type="CDD" id="cd00082">
    <property type="entry name" value="HisKA"/>
    <property type="match status" value="1"/>
</dbReference>
<evidence type="ECO:0000256" key="4">
    <source>
        <dbReference type="ARBA" id="ARBA00022679"/>
    </source>
</evidence>
<feature type="transmembrane region" description="Helical" evidence="9">
    <location>
        <begin position="143"/>
        <end position="163"/>
    </location>
</feature>
<dbReference type="InterPro" id="IPR036890">
    <property type="entry name" value="HATPase_C_sf"/>
</dbReference>
<feature type="transmembrane region" description="Helical" evidence="9">
    <location>
        <begin position="12"/>
        <end position="30"/>
    </location>
</feature>
<dbReference type="InterPro" id="IPR004358">
    <property type="entry name" value="Sig_transdc_His_kin-like_C"/>
</dbReference>
<evidence type="ECO:0000256" key="7">
    <source>
        <dbReference type="ARBA" id="ARBA00022840"/>
    </source>
</evidence>
<dbReference type="InterPro" id="IPR003594">
    <property type="entry name" value="HATPase_dom"/>
</dbReference>
<evidence type="ECO:0000313" key="11">
    <source>
        <dbReference type="EMBL" id="ANW97315.1"/>
    </source>
</evidence>
<dbReference type="EC" id="2.7.13.3" evidence="2"/>
<dbReference type="OrthoDB" id="9815750at2"/>
<organism evidence="11 12">
    <name type="scientific">Wenyingzhuangia fucanilytica</name>
    <dbReference type="NCBI Taxonomy" id="1790137"/>
    <lineage>
        <taxon>Bacteria</taxon>
        <taxon>Pseudomonadati</taxon>
        <taxon>Bacteroidota</taxon>
        <taxon>Flavobacteriia</taxon>
        <taxon>Flavobacteriales</taxon>
        <taxon>Flavobacteriaceae</taxon>
        <taxon>Wenyingzhuangia</taxon>
    </lineage>
</organism>
<dbReference type="PANTHER" id="PTHR43065">
    <property type="entry name" value="SENSOR HISTIDINE KINASE"/>
    <property type="match status" value="1"/>
</dbReference>
<dbReference type="PRINTS" id="PR00344">
    <property type="entry name" value="BCTRLSENSOR"/>
</dbReference>
<dbReference type="InterPro" id="IPR003661">
    <property type="entry name" value="HisK_dim/P_dom"/>
</dbReference>
<comment type="catalytic activity">
    <reaction evidence="1">
        <text>ATP + protein L-histidine = ADP + protein N-phospho-L-histidine.</text>
        <dbReference type="EC" id="2.7.13.3"/>
    </reaction>
</comment>
<evidence type="ECO:0000256" key="3">
    <source>
        <dbReference type="ARBA" id="ARBA00022553"/>
    </source>
</evidence>
<reference evidence="11 12" key="1">
    <citation type="submission" date="2016-02" db="EMBL/GenBank/DDBJ databases">
        <authorList>
            <person name="Wen L."/>
            <person name="He K."/>
            <person name="Yang H."/>
        </authorList>
    </citation>
    <scope>NUCLEOTIDE SEQUENCE [LARGE SCALE GENOMIC DNA]</scope>
    <source>
        <strain evidence="11 12">CZ1127</strain>
    </source>
</reference>
<evidence type="ECO:0000256" key="8">
    <source>
        <dbReference type="ARBA" id="ARBA00023012"/>
    </source>
</evidence>
<keyword evidence="5" id="KW-0547">Nucleotide-binding</keyword>
<dbReference type="InterPro" id="IPR005467">
    <property type="entry name" value="His_kinase_dom"/>
</dbReference>
<dbReference type="RefSeq" id="WP_068828405.1">
    <property type="nucleotide sequence ID" value="NZ_CP014224.1"/>
</dbReference>
<evidence type="ECO:0000259" key="10">
    <source>
        <dbReference type="PROSITE" id="PS50109"/>
    </source>
</evidence>
<dbReference type="Gene3D" id="3.30.565.10">
    <property type="entry name" value="Histidine kinase-like ATPase, C-terminal domain"/>
    <property type="match status" value="1"/>
</dbReference>
<evidence type="ECO:0000256" key="6">
    <source>
        <dbReference type="ARBA" id="ARBA00022777"/>
    </source>
</evidence>
<keyword evidence="4" id="KW-0808">Transferase</keyword>
<dbReference type="STRING" id="1790137.AXE80_13880"/>
<keyword evidence="7" id="KW-0067">ATP-binding</keyword>
<dbReference type="Proteomes" id="UP000092967">
    <property type="component" value="Chromosome"/>
</dbReference>
<dbReference type="PROSITE" id="PS50109">
    <property type="entry name" value="HIS_KIN"/>
    <property type="match status" value="1"/>
</dbReference>
<protein>
    <recommendedName>
        <fullName evidence="2">histidine kinase</fullName>
        <ecNumber evidence="2">2.7.13.3</ecNumber>
    </recommendedName>
</protein>
<keyword evidence="12" id="KW-1185">Reference proteome</keyword>
<dbReference type="AlphaFoldDB" id="A0A1B1Y978"/>
<keyword evidence="8" id="KW-0902">Two-component regulatory system</keyword>
<evidence type="ECO:0000256" key="5">
    <source>
        <dbReference type="ARBA" id="ARBA00022741"/>
    </source>
</evidence>
<feature type="domain" description="Histidine kinase" evidence="10">
    <location>
        <begin position="181"/>
        <end position="381"/>
    </location>
</feature>
<keyword evidence="3" id="KW-0597">Phosphoprotein</keyword>
<dbReference type="SUPFAM" id="SSF47384">
    <property type="entry name" value="Homodimeric domain of signal transducing histidine kinase"/>
    <property type="match status" value="1"/>
</dbReference>
<dbReference type="SMART" id="SM00387">
    <property type="entry name" value="HATPase_c"/>
    <property type="match status" value="1"/>
</dbReference>
<dbReference type="KEGG" id="wfu:AXE80_13880"/>